<organism evidence="1">
    <name type="scientific">Anguilla anguilla</name>
    <name type="common">European freshwater eel</name>
    <name type="synonym">Muraena anguilla</name>
    <dbReference type="NCBI Taxonomy" id="7936"/>
    <lineage>
        <taxon>Eukaryota</taxon>
        <taxon>Metazoa</taxon>
        <taxon>Chordata</taxon>
        <taxon>Craniata</taxon>
        <taxon>Vertebrata</taxon>
        <taxon>Euteleostomi</taxon>
        <taxon>Actinopterygii</taxon>
        <taxon>Neopterygii</taxon>
        <taxon>Teleostei</taxon>
        <taxon>Anguilliformes</taxon>
        <taxon>Anguillidae</taxon>
        <taxon>Anguilla</taxon>
    </lineage>
</organism>
<protein>
    <submittedName>
        <fullName evidence="1">Uncharacterized protein</fullName>
    </submittedName>
</protein>
<proteinExistence type="predicted"/>
<reference evidence="1" key="2">
    <citation type="journal article" date="2015" name="Fish Shellfish Immunol.">
        <title>Early steps in the European eel (Anguilla anguilla)-Vibrio vulnificus interaction in the gills: Role of the RtxA13 toxin.</title>
        <authorList>
            <person name="Callol A."/>
            <person name="Pajuelo D."/>
            <person name="Ebbesson L."/>
            <person name="Teles M."/>
            <person name="MacKenzie S."/>
            <person name="Amaro C."/>
        </authorList>
    </citation>
    <scope>NUCLEOTIDE SEQUENCE</scope>
</reference>
<name>A0A0E9UHR1_ANGAN</name>
<dbReference type="AlphaFoldDB" id="A0A0E9UHR1"/>
<accession>A0A0E9UHR1</accession>
<evidence type="ECO:0000313" key="1">
    <source>
        <dbReference type="EMBL" id="JAH65389.1"/>
    </source>
</evidence>
<sequence length="28" mass="3449">MRLKEHTVSSNLIYTQFPMKIWKEALRQ</sequence>
<dbReference type="EMBL" id="GBXM01043188">
    <property type="protein sequence ID" value="JAH65389.1"/>
    <property type="molecule type" value="Transcribed_RNA"/>
</dbReference>
<reference evidence="1" key="1">
    <citation type="submission" date="2014-11" db="EMBL/GenBank/DDBJ databases">
        <authorList>
            <person name="Amaro Gonzalez C."/>
        </authorList>
    </citation>
    <scope>NUCLEOTIDE SEQUENCE</scope>
</reference>